<gene>
    <name evidence="3" type="ORF">B0A48_15576</name>
</gene>
<feature type="coiled-coil region" evidence="1">
    <location>
        <begin position="36"/>
        <end position="88"/>
    </location>
</feature>
<keyword evidence="4" id="KW-1185">Reference proteome</keyword>
<organism evidence="3 4">
    <name type="scientific">Cryoendolithus antarcticus</name>
    <dbReference type="NCBI Taxonomy" id="1507870"/>
    <lineage>
        <taxon>Eukaryota</taxon>
        <taxon>Fungi</taxon>
        <taxon>Dikarya</taxon>
        <taxon>Ascomycota</taxon>
        <taxon>Pezizomycotina</taxon>
        <taxon>Dothideomycetes</taxon>
        <taxon>Dothideomycetidae</taxon>
        <taxon>Cladosporiales</taxon>
        <taxon>Cladosporiaceae</taxon>
        <taxon>Cryoendolithus</taxon>
    </lineage>
</organism>
<dbReference type="EMBL" id="NAJO01000047">
    <property type="protein sequence ID" value="OQN98297.1"/>
    <property type="molecule type" value="Genomic_DNA"/>
</dbReference>
<feature type="coiled-coil region" evidence="1">
    <location>
        <begin position="131"/>
        <end position="189"/>
    </location>
</feature>
<evidence type="ECO:0000313" key="3">
    <source>
        <dbReference type="EMBL" id="OQN98297.1"/>
    </source>
</evidence>
<feature type="compositionally biased region" description="Basic and acidic residues" evidence="2">
    <location>
        <begin position="328"/>
        <end position="343"/>
    </location>
</feature>
<feature type="compositionally biased region" description="Acidic residues" evidence="2">
    <location>
        <begin position="257"/>
        <end position="269"/>
    </location>
</feature>
<dbReference type="Proteomes" id="UP000192596">
    <property type="component" value="Unassembled WGS sequence"/>
</dbReference>
<evidence type="ECO:0000256" key="1">
    <source>
        <dbReference type="SAM" id="Coils"/>
    </source>
</evidence>
<accession>A0A1V8SGY9</accession>
<feature type="region of interest" description="Disordered" evidence="2">
    <location>
        <begin position="246"/>
        <end position="343"/>
    </location>
</feature>
<keyword evidence="1" id="KW-0175">Coiled coil</keyword>
<dbReference type="InParanoid" id="A0A1V8SGY9"/>
<dbReference type="AlphaFoldDB" id="A0A1V8SGY9"/>
<evidence type="ECO:0008006" key="5">
    <source>
        <dbReference type="Google" id="ProtNLM"/>
    </source>
</evidence>
<evidence type="ECO:0000313" key="4">
    <source>
        <dbReference type="Proteomes" id="UP000192596"/>
    </source>
</evidence>
<reference evidence="4" key="1">
    <citation type="submission" date="2017-03" db="EMBL/GenBank/DDBJ databases">
        <title>Genomes of endolithic fungi from Antarctica.</title>
        <authorList>
            <person name="Coleine C."/>
            <person name="Masonjones S."/>
            <person name="Stajich J.E."/>
        </authorList>
    </citation>
    <scope>NUCLEOTIDE SEQUENCE [LARGE SCALE GENOMIC DNA]</scope>
    <source>
        <strain evidence="4">CCFEE 5527</strain>
    </source>
</reference>
<protein>
    <recommendedName>
        <fullName evidence="5">SWI5-dependent HO expression protein 3</fullName>
    </recommendedName>
</protein>
<name>A0A1V8SGY9_9PEZI</name>
<feature type="compositionally biased region" description="Polar residues" evidence="2">
    <location>
        <begin position="285"/>
        <end position="297"/>
    </location>
</feature>
<sequence>MDDAAGTAKRHTDAALLNDTATGSGYIGTPATDTCVTDLRDTLAERERLIGEAQRENDALKEDEDGRIQEMEIKLRGAEETVKLAGERAAKLATDLTLAKDKLRRREKGICEAAAQTEEMRSDRNAAFEDLEERAADYERLSGQYRDMQNKRWDSASPRLENRGLEADNEKLQERISQQHEELYTLDNKVRRLDVHLWVTRTEARKAARDVTFLLNSGVYPATAEQMKLVQGFWDWAEALAELANEDRDDARKESDAVDEVMADEEGGEGPDSASKASSIPRSSVTLASSADDSIVSTPVPLSVSLADRSGKRPSPNESDGPQDDAGGEERGRNRARAWDAQE</sequence>
<feature type="compositionally biased region" description="Basic and acidic residues" evidence="2">
    <location>
        <begin position="246"/>
        <end position="256"/>
    </location>
</feature>
<feature type="compositionally biased region" description="Low complexity" evidence="2">
    <location>
        <begin position="273"/>
        <end position="284"/>
    </location>
</feature>
<evidence type="ECO:0000256" key="2">
    <source>
        <dbReference type="SAM" id="MobiDB-lite"/>
    </source>
</evidence>
<proteinExistence type="predicted"/>
<comment type="caution">
    <text evidence="3">The sequence shown here is derived from an EMBL/GenBank/DDBJ whole genome shotgun (WGS) entry which is preliminary data.</text>
</comment>